<dbReference type="InterPro" id="IPR046346">
    <property type="entry name" value="Aminoacid_DH-like_N_sf"/>
</dbReference>
<dbReference type="PRINTS" id="PR00072">
    <property type="entry name" value="MALOXRDTASE"/>
</dbReference>
<dbReference type="GO" id="GO:0005739">
    <property type="term" value="C:mitochondrion"/>
    <property type="evidence" value="ECO:0007669"/>
    <property type="project" value="TreeGrafter"/>
</dbReference>
<organism evidence="7 8">
    <name type="scientific">Trichobilharzia regenti</name>
    <name type="common">Nasal bird schistosome</name>
    <dbReference type="NCBI Taxonomy" id="157069"/>
    <lineage>
        <taxon>Eukaryota</taxon>
        <taxon>Metazoa</taxon>
        <taxon>Spiralia</taxon>
        <taxon>Lophotrochozoa</taxon>
        <taxon>Platyhelminthes</taxon>
        <taxon>Trematoda</taxon>
        <taxon>Digenea</taxon>
        <taxon>Strigeidida</taxon>
        <taxon>Schistosomatoidea</taxon>
        <taxon>Schistosomatidae</taxon>
        <taxon>Trichobilharzia</taxon>
    </lineage>
</organism>
<dbReference type="Gene3D" id="3.40.50.720">
    <property type="entry name" value="NAD(P)-binding Rossmann-like Domain"/>
    <property type="match status" value="1"/>
</dbReference>
<evidence type="ECO:0000313" key="8">
    <source>
        <dbReference type="WBParaSite" id="TREG1_1870.1"/>
    </source>
</evidence>
<evidence type="ECO:0000259" key="6">
    <source>
        <dbReference type="SMART" id="SM01274"/>
    </source>
</evidence>
<dbReference type="InterPro" id="IPR037062">
    <property type="entry name" value="Malic_N_dom_sf"/>
</dbReference>
<proteinExistence type="inferred from homology"/>
<evidence type="ECO:0000259" key="5">
    <source>
        <dbReference type="SMART" id="SM00919"/>
    </source>
</evidence>
<dbReference type="SUPFAM" id="SSF53223">
    <property type="entry name" value="Aminoacid dehydrogenase-like, N-terminal domain"/>
    <property type="match status" value="1"/>
</dbReference>
<name>A0AA85JDP9_TRIRE</name>
<dbReference type="GO" id="GO:0051287">
    <property type="term" value="F:NAD binding"/>
    <property type="evidence" value="ECO:0007669"/>
    <property type="project" value="InterPro"/>
</dbReference>
<dbReference type="InterPro" id="IPR001891">
    <property type="entry name" value="Malic_OxRdtase"/>
</dbReference>
<dbReference type="SUPFAM" id="SSF51735">
    <property type="entry name" value="NAD(P)-binding Rossmann-fold domains"/>
    <property type="match status" value="1"/>
</dbReference>
<dbReference type="NCBIfam" id="NF010052">
    <property type="entry name" value="PRK13529.1"/>
    <property type="match status" value="1"/>
</dbReference>
<feature type="domain" description="Malic enzyme NAD-binding" evidence="5">
    <location>
        <begin position="317"/>
        <end position="572"/>
    </location>
</feature>
<feature type="binding site" evidence="3">
    <location>
        <position position="503"/>
    </location>
    <ligand>
        <name>(S)-malate</name>
        <dbReference type="ChEBI" id="CHEBI:15589"/>
    </ligand>
</feature>
<dbReference type="GO" id="GO:0006108">
    <property type="term" value="P:malate metabolic process"/>
    <property type="evidence" value="ECO:0007669"/>
    <property type="project" value="TreeGrafter"/>
</dbReference>
<dbReference type="SMART" id="SM01274">
    <property type="entry name" value="malic"/>
    <property type="match status" value="1"/>
</dbReference>
<dbReference type="InterPro" id="IPR036291">
    <property type="entry name" value="NAD(P)-bd_dom_sf"/>
</dbReference>
<comment type="similarity">
    <text evidence="1">Belongs to the malic enzymes family.</text>
</comment>
<evidence type="ECO:0000256" key="1">
    <source>
        <dbReference type="ARBA" id="ARBA00008785"/>
    </source>
</evidence>
<feature type="binding site" evidence="4">
    <location>
        <position position="293"/>
    </location>
    <ligand>
        <name>a divalent metal cation</name>
        <dbReference type="ChEBI" id="CHEBI:60240"/>
    </ligand>
</feature>
<evidence type="ECO:0000256" key="3">
    <source>
        <dbReference type="PIRSR" id="PIRSR000106-2"/>
    </source>
</evidence>
<evidence type="ECO:0008006" key="9">
    <source>
        <dbReference type="Google" id="ProtNLM"/>
    </source>
</evidence>
<evidence type="ECO:0000256" key="2">
    <source>
        <dbReference type="PIRSR" id="PIRSR000106-1"/>
    </source>
</evidence>
<feature type="binding site" evidence="3">
    <location>
        <position position="202"/>
    </location>
    <ligand>
        <name>(S)-malate</name>
        <dbReference type="ChEBI" id="CHEBI:15589"/>
    </ligand>
</feature>
<dbReference type="PANTHER" id="PTHR23406">
    <property type="entry name" value="MALIC ENZYME-RELATED"/>
    <property type="match status" value="1"/>
</dbReference>
<dbReference type="AlphaFoldDB" id="A0AA85JDP9"/>
<dbReference type="InterPro" id="IPR012302">
    <property type="entry name" value="Malic_NAD-bd"/>
</dbReference>
<feature type="active site" description="Proton donor" evidence="2">
    <location>
        <position position="149"/>
    </location>
</feature>
<evidence type="ECO:0000256" key="4">
    <source>
        <dbReference type="PIRSR" id="PIRSR000106-3"/>
    </source>
</evidence>
<dbReference type="GO" id="GO:0004473">
    <property type="term" value="F:malate dehydrogenase (decarboxylating) (NADP+) activity"/>
    <property type="evidence" value="ECO:0007669"/>
    <property type="project" value="TreeGrafter"/>
</dbReference>
<dbReference type="PANTHER" id="PTHR23406:SF90">
    <property type="entry name" value="MALIC ENZYME-RELATED"/>
    <property type="match status" value="1"/>
</dbReference>
<dbReference type="GO" id="GO:0046872">
    <property type="term" value="F:metal ion binding"/>
    <property type="evidence" value="ECO:0007669"/>
    <property type="project" value="UniProtKB-KW"/>
</dbReference>
<dbReference type="WBParaSite" id="TREG1_1870.1">
    <property type="protein sequence ID" value="TREG1_1870.1"/>
    <property type="gene ID" value="TREG1_1870"/>
</dbReference>
<dbReference type="Pfam" id="PF03949">
    <property type="entry name" value="Malic_M"/>
    <property type="match status" value="1"/>
</dbReference>
<protein>
    <recommendedName>
        <fullName evidence="9">Malic enzyme</fullName>
    </recommendedName>
</protein>
<feature type="binding site" evidence="3">
    <location>
        <position position="458"/>
    </location>
    <ligand>
        <name>(S)-malate</name>
        <dbReference type="ChEBI" id="CHEBI:15589"/>
    </ligand>
</feature>
<dbReference type="PIRSF" id="PIRSF000106">
    <property type="entry name" value="ME"/>
    <property type="match status" value="1"/>
</dbReference>
<dbReference type="SMART" id="SM00919">
    <property type="entry name" value="Malic_M"/>
    <property type="match status" value="1"/>
</dbReference>
<reference evidence="8" key="2">
    <citation type="submission" date="2023-11" db="UniProtKB">
        <authorList>
            <consortium name="WormBaseParasite"/>
        </authorList>
    </citation>
    <scope>IDENTIFICATION</scope>
</reference>
<feature type="active site" description="Proton acceptor" evidence="2">
    <location>
        <position position="220"/>
    </location>
</feature>
<dbReference type="Proteomes" id="UP000050795">
    <property type="component" value="Unassembled WGS sequence"/>
</dbReference>
<comment type="cofactor">
    <cofactor evidence="4">
        <name>Mg(2+)</name>
        <dbReference type="ChEBI" id="CHEBI:18420"/>
    </cofactor>
    <cofactor evidence="4">
        <name>Mn(2+)</name>
        <dbReference type="ChEBI" id="CHEBI:29035"/>
    </cofactor>
    <text evidence="4">Divalent metal cations. Prefers magnesium or manganese.</text>
</comment>
<keyword evidence="7" id="KW-1185">Reference proteome</keyword>
<keyword evidence="4" id="KW-0479">Metal-binding</keyword>
<dbReference type="Pfam" id="PF00390">
    <property type="entry name" value="malic"/>
    <property type="match status" value="1"/>
</dbReference>
<sequence>MSRFCQHRLNLQGITKNHFIGHDILNIFRAVYLIPEVIALIRKLNSAENCVNYELPLSTTRGIEILRDPRTNKGSSYSLHERQLLGIHGLLPPSCQGQDVEEQRIISNLYQLDDHLSRYMMLMSLQDRNEKLFYKTVRTHLEYCLPLIYTPTVGSACLNFGFVFRRPRGLYVTIRDRGHIFALLNNWPVDTIKAVIMTDGERILGFGDLGANGMAIPLSKAILYVALGGVQPLHCLPIMLDVGTNNEKLLEDEFYVGLRRKRATGEEYISFMDEVVEALSTHYGPNVCLHFADFKTSNAFQLLERYRSNYITFNDDIQGSAVTVVSGLITSTRKTGKRLSQNVYLFYGSGGAAIGVARLLVQAIMEEGLSEAEAKSRIYMMDSHGLVVTSRPQNELTGPKSEFAHSDCPQVDSLLEAVRSIRPSILIGASAKPGAFTRDVLREMATVNKIPVIFVLSNPSNLAECSAQLAYKATEWRCIYVSGSPSDPVQAPDGRLLVPSQGNNCYVFPGLVNALSLAMIRPLTDKLLLTAAKKLSELVTNEDLSKGSVYPSIASLAKVSKEISYAVMEQAFKDKIAYYSPEPQNKVEFIESHYYDHRYIDFTPDQYVW</sequence>
<feature type="domain" description="Malic enzyme N-terminal" evidence="6">
    <location>
        <begin position="126"/>
        <end position="307"/>
    </location>
</feature>
<dbReference type="InterPro" id="IPR012301">
    <property type="entry name" value="Malic_N_dom"/>
</dbReference>
<reference evidence="7" key="1">
    <citation type="submission" date="2022-06" db="EMBL/GenBank/DDBJ databases">
        <authorList>
            <person name="Berger JAMES D."/>
            <person name="Berger JAMES D."/>
        </authorList>
    </citation>
    <scope>NUCLEOTIDE SEQUENCE [LARGE SCALE GENOMIC DNA]</scope>
</reference>
<feature type="binding site" evidence="4">
    <location>
        <position position="316"/>
    </location>
    <ligand>
        <name>a divalent metal cation</name>
        <dbReference type="ChEBI" id="CHEBI:60240"/>
    </ligand>
</feature>
<evidence type="ECO:0000313" key="7">
    <source>
        <dbReference type="Proteomes" id="UP000050795"/>
    </source>
</evidence>
<accession>A0AA85JDP9</accession>
<dbReference type="Gene3D" id="3.40.50.10380">
    <property type="entry name" value="Malic enzyme, N-terminal domain"/>
    <property type="match status" value="1"/>
</dbReference>